<dbReference type="Proteomes" id="UP000188354">
    <property type="component" value="Chromosome LG08"/>
</dbReference>
<sequence length="159" mass="16787">MPVAQTLVAISQSSGALKAYTSSISDYGTTLAEGNISYPITGLTSTYQNNELTIYATLTLPSGTTSLVYLWQDAWSGVSGSTPQSYAMGNSNTQAKETLDLVSGASQGGGSSGNSVRRVRNTHGVLNALSWGLLLLLGAIIASWCCWMVNRSQTRQRPS</sequence>
<dbReference type="InterPro" id="IPR045265">
    <property type="entry name" value="AIR12_DOMON"/>
</dbReference>
<gene>
    <name evidence="3" type="ORF">TanjilG_10109</name>
</gene>
<organism evidence="3 4">
    <name type="scientific">Lupinus angustifolius</name>
    <name type="common">Narrow-leaved blue lupine</name>
    <dbReference type="NCBI Taxonomy" id="3871"/>
    <lineage>
        <taxon>Eukaryota</taxon>
        <taxon>Viridiplantae</taxon>
        <taxon>Streptophyta</taxon>
        <taxon>Embryophyta</taxon>
        <taxon>Tracheophyta</taxon>
        <taxon>Spermatophyta</taxon>
        <taxon>Magnoliopsida</taxon>
        <taxon>eudicotyledons</taxon>
        <taxon>Gunneridae</taxon>
        <taxon>Pentapetalae</taxon>
        <taxon>rosids</taxon>
        <taxon>fabids</taxon>
        <taxon>Fabales</taxon>
        <taxon>Fabaceae</taxon>
        <taxon>Papilionoideae</taxon>
        <taxon>50 kb inversion clade</taxon>
        <taxon>genistoids sensu lato</taxon>
        <taxon>core genistoids</taxon>
        <taxon>Genisteae</taxon>
        <taxon>Lupinus</taxon>
    </lineage>
</organism>
<reference evidence="3 4" key="1">
    <citation type="journal article" date="2017" name="Plant Biotechnol. J.">
        <title>A comprehensive draft genome sequence for lupin (Lupinus angustifolius), an emerging health food: insights into plant-microbe interactions and legume evolution.</title>
        <authorList>
            <person name="Hane J.K."/>
            <person name="Ming Y."/>
            <person name="Kamphuis L.G."/>
            <person name="Nelson M.N."/>
            <person name="Garg G."/>
            <person name="Atkins C.A."/>
            <person name="Bayer P.E."/>
            <person name="Bravo A."/>
            <person name="Bringans S."/>
            <person name="Cannon S."/>
            <person name="Edwards D."/>
            <person name="Foley R."/>
            <person name="Gao L.L."/>
            <person name="Harrison M.J."/>
            <person name="Huang W."/>
            <person name="Hurgobin B."/>
            <person name="Li S."/>
            <person name="Liu C.W."/>
            <person name="McGrath A."/>
            <person name="Morahan G."/>
            <person name="Murray J."/>
            <person name="Weller J."/>
            <person name="Jian J."/>
            <person name="Singh K.B."/>
        </authorList>
    </citation>
    <scope>NUCLEOTIDE SEQUENCE [LARGE SCALE GENOMIC DNA]</scope>
    <source>
        <strain evidence="4">cv. Tanjil</strain>
        <tissue evidence="3">Whole plant</tissue>
    </source>
</reference>
<dbReference type="AlphaFoldDB" id="A0A1J7H2N6"/>
<accession>A0A1J7H2N6</accession>
<keyword evidence="1" id="KW-0472">Membrane</keyword>
<dbReference type="EMBL" id="CM007368">
    <property type="protein sequence ID" value="OIW07136.1"/>
    <property type="molecule type" value="Genomic_DNA"/>
</dbReference>
<keyword evidence="1" id="KW-1133">Transmembrane helix</keyword>
<evidence type="ECO:0000313" key="4">
    <source>
        <dbReference type="Proteomes" id="UP000188354"/>
    </source>
</evidence>
<feature type="transmembrane region" description="Helical" evidence="1">
    <location>
        <begin position="128"/>
        <end position="149"/>
    </location>
</feature>
<dbReference type="STRING" id="3871.A0A1J7H2N6"/>
<evidence type="ECO:0000256" key="1">
    <source>
        <dbReference type="SAM" id="Phobius"/>
    </source>
</evidence>
<keyword evidence="4" id="KW-1185">Reference proteome</keyword>
<keyword evidence="1" id="KW-0812">Transmembrane</keyword>
<feature type="domain" description="AIR12 DOMON" evidence="2">
    <location>
        <begin position="1"/>
        <end position="101"/>
    </location>
</feature>
<protein>
    <recommendedName>
        <fullName evidence="2">AIR12 DOMON domain-containing protein</fullName>
    </recommendedName>
</protein>
<dbReference type="Pfam" id="PF04526">
    <property type="entry name" value="DUF568"/>
    <property type="match status" value="1"/>
</dbReference>
<dbReference type="OMA" id="YSTWIAW"/>
<evidence type="ECO:0000259" key="2">
    <source>
        <dbReference type="Pfam" id="PF04526"/>
    </source>
</evidence>
<name>A0A1J7H2N6_LUPAN</name>
<proteinExistence type="predicted"/>
<dbReference type="Gramene" id="OIW07136">
    <property type="protein sequence ID" value="OIW07136"/>
    <property type="gene ID" value="TanjilG_10109"/>
</dbReference>
<dbReference type="PANTHER" id="PTHR23130:SF167">
    <property type="entry name" value="CYTOCHROME B561 AND DOMON DOMAIN-CONTAINING PROTEIN"/>
    <property type="match status" value="1"/>
</dbReference>
<evidence type="ECO:0000313" key="3">
    <source>
        <dbReference type="EMBL" id="OIW07136.1"/>
    </source>
</evidence>
<dbReference type="PANTHER" id="PTHR23130">
    <property type="entry name" value="CYTOCHROME B561 AND DOMON DOMAIN-CONTAINING PROTEIN"/>
    <property type="match status" value="1"/>
</dbReference>